<keyword evidence="1" id="KW-1185">Reference proteome</keyword>
<sequence>MLEFFEFLYVVGFFDALTTFLGRAEIGSASKRLGALASASNIRTCNLQRKQVFIEERAHWVLPPNLADIKMEQLVTRRSGGALSYLSEGKSLLRKIRTTLASFGVQVPPGLAHLFSYGCLL</sequence>
<name>A0A914HM64_GLORO</name>
<accession>A0A914HM64</accession>
<dbReference type="WBParaSite" id="Gr19_v10_g2419.t1">
    <property type="protein sequence ID" value="Gr19_v10_g2419.t1"/>
    <property type="gene ID" value="Gr19_v10_g2419"/>
</dbReference>
<organism evidence="1 2">
    <name type="scientific">Globodera rostochiensis</name>
    <name type="common">Golden nematode worm</name>
    <name type="synonym">Heterodera rostochiensis</name>
    <dbReference type="NCBI Taxonomy" id="31243"/>
    <lineage>
        <taxon>Eukaryota</taxon>
        <taxon>Metazoa</taxon>
        <taxon>Ecdysozoa</taxon>
        <taxon>Nematoda</taxon>
        <taxon>Chromadorea</taxon>
        <taxon>Rhabditida</taxon>
        <taxon>Tylenchina</taxon>
        <taxon>Tylenchomorpha</taxon>
        <taxon>Tylenchoidea</taxon>
        <taxon>Heteroderidae</taxon>
        <taxon>Heteroderinae</taxon>
        <taxon>Globodera</taxon>
    </lineage>
</organism>
<protein>
    <submittedName>
        <fullName evidence="2">LAGLIDADG homing endonuclease</fullName>
    </submittedName>
</protein>
<dbReference type="Proteomes" id="UP000887572">
    <property type="component" value="Unplaced"/>
</dbReference>
<proteinExistence type="predicted"/>
<evidence type="ECO:0000313" key="1">
    <source>
        <dbReference type="Proteomes" id="UP000887572"/>
    </source>
</evidence>
<reference evidence="2" key="1">
    <citation type="submission" date="2022-11" db="UniProtKB">
        <authorList>
            <consortium name="WormBaseParasite"/>
        </authorList>
    </citation>
    <scope>IDENTIFICATION</scope>
</reference>
<evidence type="ECO:0000313" key="2">
    <source>
        <dbReference type="WBParaSite" id="Gr19_v10_g2419.t1"/>
    </source>
</evidence>
<dbReference type="AlphaFoldDB" id="A0A914HM64"/>